<evidence type="ECO:0000313" key="3">
    <source>
        <dbReference type="Proteomes" id="UP000294155"/>
    </source>
</evidence>
<reference evidence="2 3" key="1">
    <citation type="submission" date="2019-02" db="EMBL/GenBank/DDBJ databases">
        <title>Bacterial novel species isolated from soil.</title>
        <authorList>
            <person name="Jung H.-Y."/>
        </authorList>
    </citation>
    <scope>NUCLEOTIDE SEQUENCE [LARGE SCALE GENOMIC DNA]</scope>
    <source>
        <strain evidence="2 3">1-3-3-3</strain>
    </source>
</reference>
<dbReference type="RefSeq" id="WP_129920015.1">
    <property type="nucleotide sequence ID" value="NZ_SEWE01000007.1"/>
</dbReference>
<dbReference type="OrthoDB" id="9814194at2"/>
<name>A0A4V1ZB20_9BACT</name>
<comment type="caution">
    <text evidence="2">The sequence shown here is derived from an EMBL/GenBank/DDBJ whole genome shotgun (WGS) entry which is preliminary data.</text>
</comment>
<evidence type="ECO:0000313" key="2">
    <source>
        <dbReference type="EMBL" id="RYU82118.1"/>
    </source>
</evidence>
<keyword evidence="3" id="KW-1185">Reference proteome</keyword>
<sequence>MLQPYCSYASSAAAQPLLAVLDQHGIAYQTHIDSSQPGFDPTFAYNAPQAQLVLLVDPADRARVARLEQELNQALLAQVSPDHYLFTFSPDELLELVLHAGEWTSFDVLLAHQLLQQQGYDTSPAALSARVPHSPPPPARSHMQVWGVVGRILVALIGLAALYRLLAGR</sequence>
<keyword evidence="1" id="KW-0812">Transmembrane</keyword>
<protein>
    <submittedName>
        <fullName evidence="2">Uncharacterized protein</fullName>
    </submittedName>
</protein>
<dbReference type="Proteomes" id="UP000294155">
    <property type="component" value="Unassembled WGS sequence"/>
</dbReference>
<feature type="transmembrane region" description="Helical" evidence="1">
    <location>
        <begin position="145"/>
        <end position="166"/>
    </location>
</feature>
<proteinExistence type="predicted"/>
<keyword evidence="1" id="KW-0472">Membrane</keyword>
<accession>A0A4V1ZB20</accession>
<keyword evidence="1" id="KW-1133">Transmembrane helix</keyword>
<evidence type="ECO:0000256" key="1">
    <source>
        <dbReference type="SAM" id="Phobius"/>
    </source>
</evidence>
<dbReference type="EMBL" id="SEWE01000007">
    <property type="protein sequence ID" value="RYU82118.1"/>
    <property type="molecule type" value="Genomic_DNA"/>
</dbReference>
<organism evidence="2 3">
    <name type="scientific">Hymenobacter persicinus</name>
    <dbReference type="NCBI Taxonomy" id="2025506"/>
    <lineage>
        <taxon>Bacteria</taxon>
        <taxon>Pseudomonadati</taxon>
        <taxon>Bacteroidota</taxon>
        <taxon>Cytophagia</taxon>
        <taxon>Cytophagales</taxon>
        <taxon>Hymenobacteraceae</taxon>
        <taxon>Hymenobacter</taxon>
    </lineage>
</organism>
<gene>
    <name evidence="2" type="ORF">EWM57_04875</name>
</gene>
<dbReference type="AlphaFoldDB" id="A0A4V1ZB20"/>